<proteinExistence type="predicted"/>
<name>A0A367EUU1_9ACTN</name>
<sequence length="104" mass="11664">MNETPMTPERLAEVRSLDLLALMPERAAAVIGRALGDLVAEVERLRAELAARPTRAEVLRAEAAWLREIATPITRERSEHERGQMYAAERMAQRADDAERGEGR</sequence>
<protein>
    <submittedName>
        <fullName evidence="1">Uncharacterized protein</fullName>
    </submittedName>
</protein>
<keyword evidence="2" id="KW-1185">Reference proteome</keyword>
<reference evidence="1 2" key="1">
    <citation type="submission" date="2018-06" db="EMBL/GenBank/DDBJ databases">
        <title>Streptomyces reniochalinae sp. nov. and Streptomyces diacarnus sp. nov. from marine sponges.</title>
        <authorList>
            <person name="Li L."/>
        </authorList>
    </citation>
    <scope>NUCLEOTIDE SEQUENCE [LARGE SCALE GENOMIC DNA]</scope>
    <source>
        <strain evidence="1 2">LHW50302</strain>
    </source>
</reference>
<dbReference type="OrthoDB" id="4312611at2"/>
<evidence type="ECO:0000313" key="2">
    <source>
        <dbReference type="Proteomes" id="UP000253507"/>
    </source>
</evidence>
<evidence type="ECO:0000313" key="1">
    <source>
        <dbReference type="EMBL" id="RCG21803.1"/>
    </source>
</evidence>
<dbReference type="AlphaFoldDB" id="A0A367EUU1"/>
<comment type="caution">
    <text evidence="1">The sequence shown here is derived from an EMBL/GenBank/DDBJ whole genome shotgun (WGS) entry which is preliminary data.</text>
</comment>
<gene>
    <name evidence="1" type="ORF">DQ392_08835</name>
</gene>
<dbReference type="RefSeq" id="WP_114014972.1">
    <property type="nucleotide sequence ID" value="NZ_QOIM01000026.1"/>
</dbReference>
<dbReference type="Proteomes" id="UP000253507">
    <property type="component" value="Unassembled WGS sequence"/>
</dbReference>
<organism evidence="1 2">
    <name type="scientific">Streptomyces reniochalinae</name>
    <dbReference type="NCBI Taxonomy" id="2250578"/>
    <lineage>
        <taxon>Bacteria</taxon>
        <taxon>Bacillati</taxon>
        <taxon>Actinomycetota</taxon>
        <taxon>Actinomycetes</taxon>
        <taxon>Kitasatosporales</taxon>
        <taxon>Streptomycetaceae</taxon>
        <taxon>Streptomyces</taxon>
    </lineage>
</organism>
<dbReference type="EMBL" id="QOIM01000026">
    <property type="protein sequence ID" value="RCG21803.1"/>
    <property type="molecule type" value="Genomic_DNA"/>
</dbReference>
<accession>A0A367EUU1</accession>